<dbReference type="InterPro" id="IPR038489">
    <property type="entry name" value="SUFU_C_sf"/>
</dbReference>
<dbReference type="Pfam" id="PF12470">
    <property type="entry name" value="SUFU_C"/>
    <property type="match status" value="1"/>
</dbReference>
<organism evidence="2 3">
    <name type="scientific">Adineta steineri</name>
    <dbReference type="NCBI Taxonomy" id="433720"/>
    <lineage>
        <taxon>Eukaryota</taxon>
        <taxon>Metazoa</taxon>
        <taxon>Spiralia</taxon>
        <taxon>Gnathifera</taxon>
        <taxon>Rotifera</taxon>
        <taxon>Eurotatoria</taxon>
        <taxon>Bdelloidea</taxon>
        <taxon>Adinetida</taxon>
        <taxon>Adinetidae</taxon>
        <taxon>Adineta</taxon>
    </lineage>
</organism>
<protein>
    <recommendedName>
        <fullName evidence="1">Suppressor of fused C-terminal domain-containing protein</fullName>
    </recommendedName>
</protein>
<reference evidence="2" key="1">
    <citation type="submission" date="2021-02" db="EMBL/GenBank/DDBJ databases">
        <authorList>
            <person name="Nowell W R."/>
        </authorList>
    </citation>
    <scope>NUCLEOTIDE SEQUENCE</scope>
</reference>
<name>A0A813ZV53_9BILA</name>
<evidence type="ECO:0000313" key="2">
    <source>
        <dbReference type="EMBL" id="CAF0903048.1"/>
    </source>
</evidence>
<dbReference type="AlphaFoldDB" id="A0A813ZV53"/>
<feature type="domain" description="Suppressor of fused C-terminal" evidence="1">
    <location>
        <begin position="49"/>
        <end position="156"/>
    </location>
</feature>
<evidence type="ECO:0000259" key="1">
    <source>
        <dbReference type="Pfam" id="PF12470"/>
    </source>
</evidence>
<dbReference type="InterPro" id="IPR024314">
    <property type="entry name" value="SUFU_C"/>
</dbReference>
<evidence type="ECO:0000313" key="3">
    <source>
        <dbReference type="Proteomes" id="UP000663845"/>
    </source>
</evidence>
<proteinExistence type="predicted"/>
<dbReference type="PANTHER" id="PTHR10928:SF2">
    <property type="entry name" value="SUPPRESSOR OF FUSED HOMOLOG"/>
    <property type="match status" value="1"/>
</dbReference>
<sequence length="179" mass="20695">MSRRESIFDIIPNAKQMIREKIEKEGSQLGRVLARCSWNVESVPPNDTHFRPVTSIDLTFDLDAAKIFLKILRTRLRRGKWFIFDSLNNQSICFISIAANNQGIMVDSIQQIMILGMREAQIMLLPDHIDLCTDLMSHISDIKDEQTLPLRYEIPFHTNTKMIISIISSNEFNHDGVEY</sequence>
<dbReference type="PANTHER" id="PTHR10928">
    <property type="entry name" value="SUPPRESSOR OF FUSED"/>
    <property type="match status" value="1"/>
</dbReference>
<accession>A0A813ZV53</accession>
<dbReference type="Proteomes" id="UP000663845">
    <property type="component" value="Unassembled WGS sequence"/>
</dbReference>
<dbReference type="GO" id="GO:0005737">
    <property type="term" value="C:cytoplasm"/>
    <property type="evidence" value="ECO:0007669"/>
    <property type="project" value="TreeGrafter"/>
</dbReference>
<dbReference type="InterPro" id="IPR007768">
    <property type="entry name" value="Suppressor_of_fused"/>
</dbReference>
<dbReference type="Gene3D" id="3.30.1360.230">
    <property type="entry name" value="Sufu, C-terminal domain"/>
    <property type="match status" value="1"/>
</dbReference>
<dbReference type="EMBL" id="CAJNOG010000078">
    <property type="protein sequence ID" value="CAF0903048.1"/>
    <property type="molecule type" value="Genomic_DNA"/>
</dbReference>
<dbReference type="GO" id="GO:0005634">
    <property type="term" value="C:nucleus"/>
    <property type="evidence" value="ECO:0007669"/>
    <property type="project" value="TreeGrafter"/>
</dbReference>
<comment type="caution">
    <text evidence="2">The sequence shown here is derived from an EMBL/GenBank/DDBJ whole genome shotgun (WGS) entry which is preliminary data.</text>
</comment>
<gene>
    <name evidence="2" type="ORF">JYZ213_LOCUS10660</name>
</gene>